<dbReference type="AlphaFoldDB" id="A0A644V8J4"/>
<name>A0A644V8J4_9ZZZZ</name>
<gene>
    <name evidence="2" type="ORF">SDC9_33661</name>
</gene>
<dbReference type="EMBL" id="VSSQ01000242">
    <property type="protein sequence ID" value="MPL87660.1"/>
    <property type="molecule type" value="Genomic_DNA"/>
</dbReference>
<evidence type="ECO:0000313" key="2">
    <source>
        <dbReference type="EMBL" id="MPL87660.1"/>
    </source>
</evidence>
<sequence>MPERELQAEEAHQKREPGGPQGHHQEVAVMQDLTENLKHRLLTGRLTESHLMADHRATGLHLEGHHPEGPPQAGLLTANHQKRDHHLEGHHQEGPPVTDHLMKDHLTTDHLTADHHLINLPE</sequence>
<reference evidence="2" key="1">
    <citation type="submission" date="2019-08" db="EMBL/GenBank/DDBJ databases">
        <authorList>
            <person name="Kucharzyk K."/>
            <person name="Murdoch R.W."/>
            <person name="Higgins S."/>
            <person name="Loffler F."/>
        </authorList>
    </citation>
    <scope>NUCLEOTIDE SEQUENCE</scope>
</reference>
<evidence type="ECO:0000256" key="1">
    <source>
        <dbReference type="SAM" id="MobiDB-lite"/>
    </source>
</evidence>
<comment type="caution">
    <text evidence="2">The sequence shown here is derived from an EMBL/GenBank/DDBJ whole genome shotgun (WGS) entry which is preliminary data.</text>
</comment>
<protein>
    <submittedName>
        <fullName evidence="2">Uncharacterized protein</fullName>
    </submittedName>
</protein>
<accession>A0A644V8J4</accession>
<organism evidence="2">
    <name type="scientific">bioreactor metagenome</name>
    <dbReference type="NCBI Taxonomy" id="1076179"/>
    <lineage>
        <taxon>unclassified sequences</taxon>
        <taxon>metagenomes</taxon>
        <taxon>ecological metagenomes</taxon>
    </lineage>
</organism>
<feature type="region of interest" description="Disordered" evidence="1">
    <location>
        <begin position="1"/>
        <end position="25"/>
    </location>
</feature>
<proteinExistence type="predicted"/>
<feature type="compositionally biased region" description="Basic and acidic residues" evidence="1">
    <location>
        <begin position="1"/>
        <end position="17"/>
    </location>
</feature>